<gene>
    <name evidence="1" type="ORF">DZ860_07775</name>
</gene>
<dbReference type="OrthoDB" id="5795846at2"/>
<evidence type="ECO:0000313" key="2">
    <source>
        <dbReference type="Proteomes" id="UP000273252"/>
    </source>
</evidence>
<dbReference type="EMBL" id="QVMU01000005">
    <property type="protein sequence ID" value="RJX72301.1"/>
    <property type="molecule type" value="Genomic_DNA"/>
</dbReference>
<dbReference type="Proteomes" id="UP000273252">
    <property type="component" value="Unassembled WGS sequence"/>
</dbReference>
<evidence type="ECO:0000313" key="1">
    <source>
        <dbReference type="EMBL" id="RJX72301.1"/>
    </source>
</evidence>
<keyword evidence="2" id="KW-1185">Reference proteome</keyword>
<organism evidence="1 2">
    <name type="scientific">Vibrio sinensis</name>
    <dbReference type="NCBI Taxonomy" id="2302434"/>
    <lineage>
        <taxon>Bacteria</taxon>
        <taxon>Pseudomonadati</taxon>
        <taxon>Pseudomonadota</taxon>
        <taxon>Gammaproteobacteria</taxon>
        <taxon>Vibrionales</taxon>
        <taxon>Vibrionaceae</taxon>
        <taxon>Vibrio</taxon>
    </lineage>
</organism>
<proteinExistence type="predicted"/>
<comment type="caution">
    <text evidence="1">The sequence shown here is derived from an EMBL/GenBank/DDBJ whole genome shotgun (WGS) entry which is preliminary data.</text>
</comment>
<reference evidence="1 2" key="1">
    <citation type="submission" date="2018-08" db="EMBL/GenBank/DDBJ databases">
        <title>Vibrio isolated from the Eastern China Marginal Seas.</title>
        <authorList>
            <person name="Li Y."/>
        </authorList>
    </citation>
    <scope>NUCLEOTIDE SEQUENCE [LARGE SCALE GENOMIC DNA]</scope>
    <source>
        <strain evidence="1 2">BEI233</strain>
    </source>
</reference>
<dbReference type="RefSeq" id="WP_120030365.1">
    <property type="nucleotide sequence ID" value="NZ_QVMU01000005.1"/>
</dbReference>
<protein>
    <submittedName>
        <fullName evidence="1">TIGR02444 family protein</fullName>
    </submittedName>
</protein>
<dbReference type="AlphaFoldDB" id="A0A3A6R750"/>
<dbReference type="InterPro" id="IPR012659">
    <property type="entry name" value="CHP02444"/>
</dbReference>
<dbReference type="NCBIfam" id="TIGR02444">
    <property type="entry name" value="TIGR02444 family protein"/>
    <property type="match status" value="1"/>
</dbReference>
<sequence>MTKQHASLLLTTAQLWQFSLNYYGIREVKTACLNLQNQFNGNVNLLLLLVWLDQHQLTIQAEDWVSIENTLDHSESLLLPYRELRRKLKNHVSEPLYREALEFELQLEQRQQSDLVEHINTLTLYRATEKPLTQQYCLKLGCEHLFTSFETSAEQLKMK</sequence>
<name>A0A3A6R750_9VIBR</name>
<accession>A0A3A6R750</accession>
<dbReference type="Pfam" id="PF09523">
    <property type="entry name" value="DUF2390"/>
    <property type="match status" value="1"/>
</dbReference>